<accession>A0A317KVW6</accession>
<evidence type="ECO:0000313" key="1">
    <source>
        <dbReference type="EMBL" id="PWU67324.1"/>
    </source>
</evidence>
<dbReference type="EMBL" id="QGTD01000018">
    <property type="protein sequence ID" value="PWU67324.1"/>
    <property type="molecule type" value="Genomic_DNA"/>
</dbReference>
<dbReference type="Proteomes" id="UP000245624">
    <property type="component" value="Unassembled WGS sequence"/>
</dbReference>
<reference evidence="1 2" key="1">
    <citation type="submission" date="2018-05" db="EMBL/GenBank/DDBJ databases">
        <title>Genomic analysis of Gracilibacillus dipsosauri DD1 reveals novel features of a salt-tolerant amylase.</title>
        <authorList>
            <person name="Deutch C.E."/>
            <person name="Yang S."/>
        </authorList>
    </citation>
    <scope>NUCLEOTIDE SEQUENCE [LARGE SCALE GENOMIC DNA]</scope>
    <source>
        <strain evidence="1 2">DD1</strain>
    </source>
</reference>
<protein>
    <submittedName>
        <fullName evidence="1">Uncharacterized protein</fullName>
    </submittedName>
</protein>
<evidence type="ECO:0000313" key="2">
    <source>
        <dbReference type="Proteomes" id="UP000245624"/>
    </source>
</evidence>
<comment type="caution">
    <text evidence="1">The sequence shown here is derived from an EMBL/GenBank/DDBJ whole genome shotgun (WGS) entry which is preliminary data.</text>
</comment>
<dbReference type="OrthoDB" id="2721244at2"/>
<keyword evidence="2" id="KW-1185">Reference proteome</keyword>
<organism evidence="1 2">
    <name type="scientific">Gracilibacillus dipsosauri</name>
    <dbReference type="NCBI Taxonomy" id="178340"/>
    <lineage>
        <taxon>Bacteria</taxon>
        <taxon>Bacillati</taxon>
        <taxon>Bacillota</taxon>
        <taxon>Bacilli</taxon>
        <taxon>Bacillales</taxon>
        <taxon>Bacillaceae</taxon>
        <taxon>Gracilibacillus</taxon>
    </lineage>
</organism>
<sequence>MGITLFKPTGVTHAFPLIDLQNKRVTGTVTYKGKVYMTVHIDLKKDTVEIKGSVDELQNISMDQESYLDMFKSQAEYFIENNISDPQ</sequence>
<proteinExistence type="predicted"/>
<name>A0A317KVW6_9BACI</name>
<gene>
    <name evidence="1" type="ORF">DLJ74_17015</name>
</gene>
<dbReference type="AlphaFoldDB" id="A0A317KVW6"/>